<organism evidence="2 3">
    <name type="scientific">Streptomyces fildesensis</name>
    <dbReference type="NCBI Taxonomy" id="375757"/>
    <lineage>
        <taxon>Bacteria</taxon>
        <taxon>Bacillati</taxon>
        <taxon>Actinomycetota</taxon>
        <taxon>Actinomycetes</taxon>
        <taxon>Kitasatosporales</taxon>
        <taxon>Streptomycetaceae</taxon>
        <taxon>Streptomyces</taxon>
    </lineage>
</organism>
<gene>
    <name evidence="2" type="ORF">ACIGXA_34700</name>
</gene>
<dbReference type="Gene3D" id="1.10.260.40">
    <property type="entry name" value="lambda repressor-like DNA-binding domains"/>
    <property type="match status" value="1"/>
</dbReference>
<dbReference type="SUPFAM" id="SSF47413">
    <property type="entry name" value="lambda repressor-like DNA-binding domains"/>
    <property type="match status" value="1"/>
</dbReference>
<evidence type="ECO:0000313" key="3">
    <source>
        <dbReference type="Proteomes" id="UP001614394"/>
    </source>
</evidence>
<dbReference type="InterPro" id="IPR010982">
    <property type="entry name" value="Lambda_DNA-bd_dom_sf"/>
</dbReference>
<reference evidence="2 3" key="1">
    <citation type="submission" date="2024-10" db="EMBL/GenBank/DDBJ databases">
        <title>The Natural Products Discovery Center: Release of the First 8490 Sequenced Strains for Exploring Actinobacteria Biosynthetic Diversity.</title>
        <authorList>
            <person name="Kalkreuter E."/>
            <person name="Kautsar S.A."/>
            <person name="Yang D."/>
            <person name="Bader C.D."/>
            <person name="Teijaro C.N."/>
            <person name="Fluegel L."/>
            <person name="Davis C.M."/>
            <person name="Simpson J.R."/>
            <person name="Lauterbach L."/>
            <person name="Steele A.D."/>
            <person name="Gui C."/>
            <person name="Meng S."/>
            <person name="Li G."/>
            <person name="Viehrig K."/>
            <person name="Ye F."/>
            <person name="Su P."/>
            <person name="Kiefer A.F."/>
            <person name="Nichols A."/>
            <person name="Cepeda A.J."/>
            <person name="Yan W."/>
            <person name="Fan B."/>
            <person name="Jiang Y."/>
            <person name="Adhikari A."/>
            <person name="Zheng C.-J."/>
            <person name="Schuster L."/>
            <person name="Cowan T.M."/>
            <person name="Smanski M.J."/>
            <person name="Chevrette M.G."/>
            <person name="De Carvalho L.P.S."/>
            <person name="Shen B."/>
        </authorList>
    </citation>
    <scope>NUCLEOTIDE SEQUENCE [LARGE SCALE GENOMIC DNA]</scope>
    <source>
        <strain evidence="2 3">NPDC053399</strain>
    </source>
</reference>
<dbReference type="Pfam" id="PF13560">
    <property type="entry name" value="HTH_31"/>
    <property type="match status" value="1"/>
</dbReference>
<accession>A0ABW8CGT2</accession>
<proteinExistence type="predicted"/>
<feature type="domain" description="HTH cro/C1-type" evidence="1">
    <location>
        <begin position="18"/>
        <end position="72"/>
    </location>
</feature>
<dbReference type="Pfam" id="PF19054">
    <property type="entry name" value="DUF5753"/>
    <property type="match status" value="1"/>
</dbReference>
<sequence length="283" mass="31545">MPVRNAPTARQLRLGAELRKLRERAGLTSTEAGRLLGTNQAQISNIEASRFGVSADRVRTLARNYDCSDAALVDALVGMTGERKRGWWEEYRDILPIGLLDLAEMEHHATAMRVAVVIHMPGLLQTLDHARAGLQEAVPPLRPHIVEHHISYRMKRQAILYGDRPTHYATIVHEAALRMGVGGRDVARRQLEHLIEMSEHENVVVRVIPFGEWAFVSTGQSITYASGPMPLLDTVELDTAHGCEFLDAETQLAKYRVVLDRMSSGALTPEKSRDLIHNIAQSL</sequence>
<dbReference type="SMART" id="SM00530">
    <property type="entry name" value="HTH_XRE"/>
    <property type="match status" value="1"/>
</dbReference>
<keyword evidence="3" id="KW-1185">Reference proteome</keyword>
<evidence type="ECO:0000259" key="1">
    <source>
        <dbReference type="PROSITE" id="PS50943"/>
    </source>
</evidence>
<dbReference type="RefSeq" id="WP_399656526.1">
    <property type="nucleotide sequence ID" value="NZ_JBITYG010000013.1"/>
</dbReference>
<protein>
    <submittedName>
        <fullName evidence="2">Helix-turn-helix domain-containing protein</fullName>
    </submittedName>
</protein>
<name>A0ABW8CGT2_9ACTN</name>
<dbReference type="EMBL" id="JBITYG010000013">
    <property type="protein sequence ID" value="MFI9105667.1"/>
    <property type="molecule type" value="Genomic_DNA"/>
</dbReference>
<dbReference type="InterPro" id="IPR001387">
    <property type="entry name" value="Cro/C1-type_HTH"/>
</dbReference>
<dbReference type="PROSITE" id="PS50943">
    <property type="entry name" value="HTH_CROC1"/>
    <property type="match status" value="1"/>
</dbReference>
<comment type="caution">
    <text evidence="2">The sequence shown here is derived from an EMBL/GenBank/DDBJ whole genome shotgun (WGS) entry which is preliminary data.</text>
</comment>
<dbReference type="Proteomes" id="UP001614394">
    <property type="component" value="Unassembled WGS sequence"/>
</dbReference>
<dbReference type="InterPro" id="IPR043917">
    <property type="entry name" value="DUF5753"/>
</dbReference>
<dbReference type="CDD" id="cd00093">
    <property type="entry name" value="HTH_XRE"/>
    <property type="match status" value="1"/>
</dbReference>
<evidence type="ECO:0000313" key="2">
    <source>
        <dbReference type="EMBL" id="MFI9105667.1"/>
    </source>
</evidence>